<sequence>MNDSHAPEPEAELARLRAELDHVDGRLLDDVRDRLDVISRIADLKQRHAIPVMQPARMQQVHERAADYAHRNGLSTEFLHDLYALLIGEACRVEDRLVDGDDPSEHQDLADIGENRN</sequence>
<evidence type="ECO:0000259" key="3">
    <source>
        <dbReference type="PROSITE" id="PS51168"/>
    </source>
</evidence>
<dbReference type="PANTHER" id="PTHR38041:SF1">
    <property type="entry name" value="CHORISMATE MUTASE"/>
    <property type="match status" value="1"/>
</dbReference>
<evidence type="ECO:0000256" key="2">
    <source>
        <dbReference type="SAM" id="MobiDB-lite"/>
    </source>
</evidence>
<dbReference type="Proteomes" id="UP001275440">
    <property type="component" value="Unassembled WGS sequence"/>
</dbReference>
<dbReference type="PROSITE" id="PS51168">
    <property type="entry name" value="CHORISMATE_MUT_2"/>
    <property type="match status" value="1"/>
</dbReference>
<dbReference type="PANTHER" id="PTHR38041">
    <property type="entry name" value="CHORISMATE MUTASE"/>
    <property type="match status" value="1"/>
</dbReference>
<dbReference type="InterPro" id="IPR051331">
    <property type="entry name" value="Chorismate_mutase-related"/>
</dbReference>
<gene>
    <name evidence="4" type="ORF">F8M49_08800</name>
</gene>
<name>A0ABU3WN97_9NOCA</name>
<comment type="caution">
    <text evidence="4">The sequence shown here is derived from an EMBL/GenBank/DDBJ whole genome shotgun (WGS) entry which is preliminary data.</text>
</comment>
<dbReference type="Gene3D" id="1.20.59.10">
    <property type="entry name" value="Chorismate mutase"/>
    <property type="match status" value="1"/>
</dbReference>
<feature type="region of interest" description="Disordered" evidence="2">
    <location>
        <begin position="98"/>
        <end position="117"/>
    </location>
</feature>
<dbReference type="InterPro" id="IPR008241">
    <property type="entry name" value="Isochorismate_pyruvate-lyase"/>
</dbReference>
<evidence type="ECO:0000313" key="5">
    <source>
        <dbReference type="Proteomes" id="UP001275440"/>
    </source>
</evidence>
<keyword evidence="5" id="KW-1185">Reference proteome</keyword>
<dbReference type="Pfam" id="PF01817">
    <property type="entry name" value="CM_2"/>
    <property type="match status" value="1"/>
</dbReference>
<dbReference type="SUPFAM" id="SSF48600">
    <property type="entry name" value="Chorismate mutase II"/>
    <property type="match status" value="1"/>
</dbReference>
<dbReference type="NCBIfam" id="TIGR01803">
    <property type="entry name" value="CM-like"/>
    <property type="match status" value="1"/>
</dbReference>
<feature type="domain" description="Chorismate mutase" evidence="3">
    <location>
        <begin position="7"/>
        <end position="98"/>
    </location>
</feature>
<reference evidence="4 5" key="1">
    <citation type="submission" date="2019-10" db="EMBL/GenBank/DDBJ databases">
        <title>Draft Genome Assembly of Rhodococcus zopfii DSM44189.</title>
        <authorList>
            <person name="Sutton J.M."/>
            <person name="Akob D.M."/>
            <person name="Bushman T.J."/>
        </authorList>
    </citation>
    <scope>NUCLEOTIDE SEQUENCE [LARGE SCALE GENOMIC DNA]</scope>
    <source>
        <strain evidence="4 5">DSM 44189</strain>
    </source>
</reference>
<proteinExistence type="predicted"/>
<evidence type="ECO:0000256" key="1">
    <source>
        <dbReference type="ARBA" id="ARBA00023235"/>
    </source>
</evidence>
<dbReference type="EMBL" id="WBMO01000001">
    <property type="protein sequence ID" value="MDV2475472.1"/>
    <property type="molecule type" value="Genomic_DNA"/>
</dbReference>
<organism evidence="4 5">
    <name type="scientific">Rhodococcus zopfii</name>
    <dbReference type="NCBI Taxonomy" id="43772"/>
    <lineage>
        <taxon>Bacteria</taxon>
        <taxon>Bacillati</taxon>
        <taxon>Actinomycetota</taxon>
        <taxon>Actinomycetes</taxon>
        <taxon>Mycobacteriales</taxon>
        <taxon>Nocardiaceae</taxon>
        <taxon>Rhodococcus</taxon>
    </lineage>
</organism>
<accession>A0ABU3WN97</accession>
<dbReference type="InterPro" id="IPR002701">
    <property type="entry name" value="CM_II_prokaryot"/>
</dbReference>
<dbReference type="InterPro" id="IPR036979">
    <property type="entry name" value="CM_dom_sf"/>
</dbReference>
<keyword evidence="1" id="KW-0413">Isomerase</keyword>
<protein>
    <submittedName>
        <fullName evidence="4">Chorismate mutase family protein</fullName>
    </submittedName>
</protein>
<evidence type="ECO:0000313" key="4">
    <source>
        <dbReference type="EMBL" id="MDV2475472.1"/>
    </source>
</evidence>
<dbReference type="SMART" id="SM00830">
    <property type="entry name" value="CM_2"/>
    <property type="match status" value="1"/>
</dbReference>
<dbReference type="InterPro" id="IPR036263">
    <property type="entry name" value="Chorismate_II_sf"/>
</dbReference>
<dbReference type="RefSeq" id="WP_072808188.1">
    <property type="nucleotide sequence ID" value="NZ_JAHWLX010000185.1"/>
</dbReference>